<feature type="region of interest" description="Disordered" evidence="10">
    <location>
        <begin position="236"/>
        <end position="265"/>
    </location>
</feature>
<evidence type="ECO:0000256" key="1">
    <source>
        <dbReference type="ARBA" id="ARBA00004127"/>
    </source>
</evidence>
<keyword evidence="6" id="KW-0677">Repeat</keyword>
<dbReference type="GO" id="GO:0012505">
    <property type="term" value="C:endomembrane system"/>
    <property type="evidence" value="ECO:0007669"/>
    <property type="project" value="UniProtKB-SubCell"/>
</dbReference>
<evidence type="ECO:0000256" key="4">
    <source>
        <dbReference type="ARBA" id="ARBA00022597"/>
    </source>
</evidence>
<dbReference type="EMBL" id="BDQV01000161">
    <property type="protein sequence ID" value="GAY57468.1"/>
    <property type="molecule type" value="Genomic_DNA"/>
</dbReference>
<dbReference type="GO" id="GO:0005886">
    <property type="term" value="C:plasma membrane"/>
    <property type="evidence" value="ECO:0007669"/>
    <property type="project" value="UniProtKB-SubCell"/>
</dbReference>
<keyword evidence="5 9" id="KW-0812">Transmembrane</keyword>
<evidence type="ECO:0000313" key="11">
    <source>
        <dbReference type="EMBL" id="GAY57468.1"/>
    </source>
</evidence>
<evidence type="ECO:0000256" key="7">
    <source>
        <dbReference type="ARBA" id="ARBA00022989"/>
    </source>
</evidence>
<sequence length="265" mass="29651">MASLNFIFGLLGNLTTGLVYLSPAKTFWHIVQRRSTEEFESIPYISKLLNAYFWVWYGIVKPNSVLVASVNGFGAALEIIYVIIFLIFAPPMMRGRTAVLAGVCDVVFPGTTVLVTQIFFDRDVQIKVSGFLSLCFSMVAYSSPLSAMYIQKFSPFHKIVVALTLEMKMQKTVVVTKSVEYMPFLLSFILFINGAVWTVYAVLTKDLFIGIPNGSGFILGTAQLVLYAMYWKPKSSSKKSLDDASEDGWQHERLISADNPEKREG</sequence>
<dbReference type="AlphaFoldDB" id="A0A2H5PYN5"/>
<feature type="transmembrane region" description="Helical" evidence="9">
    <location>
        <begin position="42"/>
        <end position="59"/>
    </location>
</feature>
<evidence type="ECO:0000313" key="12">
    <source>
        <dbReference type="Proteomes" id="UP000236630"/>
    </source>
</evidence>
<keyword evidence="3 9" id="KW-0813">Transport</keyword>
<comment type="function">
    <text evidence="9">Mediates both low-affinity uptake and efflux of sugar across the membrane.</text>
</comment>
<dbReference type="Proteomes" id="UP000236630">
    <property type="component" value="Unassembled WGS sequence"/>
</dbReference>
<feature type="compositionally biased region" description="Basic and acidic residues" evidence="10">
    <location>
        <begin position="248"/>
        <end position="265"/>
    </location>
</feature>
<protein>
    <recommendedName>
        <fullName evidence="9">Bidirectional sugar transporter SWEET</fullName>
    </recommendedName>
</protein>
<dbReference type="InterPro" id="IPR047664">
    <property type="entry name" value="SWEET"/>
</dbReference>
<evidence type="ECO:0000256" key="8">
    <source>
        <dbReference type="ARBA" id="ARBA00023136"/>
    </source>
</evidence>
<feature type="transmembrane region" description="Helical" evidence="9">
    <location>
        <begin position="209"/>
        <end position="230"/>
    </location>
</feature>
<dbReference type="STRING" id="55188.A0A2H5PYN5"/>
<keyword evidence="12" id="KW-1185">Reference proteome</keyword>
<comment type="similarity">
    <text evidence="2 9">Belongs to the SWEET sugar transporter family.</text>
</comment>
<dbReference type="FunFam" id="1.20.1280.290:FF:000002">
    <property type="entry name" value="Bidirectional sugar transporter SWEET"/>
    <property type="match status" value="1"/>
</dbReference>
<reference evidence="11 12" key="1">
    <citation type="journal article" date="2017" name="Front. Genet.">
        <title>Draft sequencing of the heterozygous diploid genome of Satsuma (Citrus unshiu Marc.) using a hybrid assembly approach.</title>
        <authorList>
            <person name="Shimizu T."/>
            <person name="Tanizawa Y."/>
            <person name="Mochizuki T."/>
            <person name="Nagasaki H."/>
            <person name="Yoshioka T."/>
            <person name="Toyoda A."/>
            <person name="Fujiyama A."/>
            <person name="Kaminuma E."/>
            <person name="Nakamura Y."/>
        </authorList>
    </citation>
    <scope>NUCLEOTIDE SEQUENCE [LARGE SCALE GENOMIC DNA]</scope>
    <source>
        <strain evidence="12">cv. Miyagawa wase</strain>
    </source>
</reference>
<feature type="transmembrane region" description="Helical" evidence="9">
    <location>
        <begin position="65"/>
        <end position="87"/>
    </location>
</feature>
<dbReference type="PANTHER" id="PTHR10791">
    <property type="entry name" value="RAG1-ACTIVATING PROTEIN 1"/>
    <property type="match status" value="1"/>
</dbReference>
<dbReference type="InterPro" id="IPR004316">
    <property type="entry name" value="SWEET_rpt"/>
</dbReference>
<name>A0A2H5PYN5_CITUN</name>
<keyword evidence="4 9" id="KW-0762">Sugar transport</keyword>
<evidence type="ECO:0000256" key="10">
    <source>
        <dbReference type="SAM" id="MobiDB-lite"/>
    </source>
</evidence>
<feature type="transmembrane region" description="Helical" evidence="9">
    <location>
        <begin position="181"/>
        <end position="203"/>
    </location>
</feature>
<gene>
    <name evidence="11" type="ORF">CUMW_179650</name>
</gene>
<dbReference type="Pfam" id="PF03083">
    <property type="entry name" value="MtN3_slv"/>
    <property type="match status" value="2"/>
</dbReference>
<evidence type="ECO:0000256" key="3">
    <source>
        <dbReference type="ARBA" id="ARBA00022448"/>
    </source>
</evidence>
<evidence type="ECO:0000256" key="5">
    <source>
        <dbReference type="ARBA" id="ARBA00022692"/>
    </source>
</evidence>
<feature type="transmembrane region" description="Helical" evidence="9">
    <location>
        <begin position="126"/>
        <end position="150"/>
    </location>
</feature>
<proteinExistence type="inferred from homology"/>
<dbReference type="PANTHER" id="PTHR10791:SF131">
    <property type="entry name" value="BIDIRECTIONAL SUGAR TRANSPORTER SWEET"/>
    <property type="match status" value="1"/>
</dbReference>
<comment type="caution">
    <text evidence="11">The sequence shown here is derived from an EMBL/GenBank/DDBJ whole genome shotgun (WGS) entry which is preliminary data.</text>
</comment>
<organism evidence="11 12">
    <name type="scientific">Citrus unshiu</name>
    <name type="common">Satsuma mandarin</name>
    <name type="synonym">Citrus nobilis var. unshiu</name>
    <dbReference type="NCBI Taxonomy" id="55188"/>
    <lineage>
        <taxon>Eukaryota</taxon>
        <taxon>Viridiplantae</taxon>
        <taxon>Streptophyta</taxon>
        <taxon>Embryophyta</taxon>
        <taxon>Tracheophyta</taxon>
        <taxon>Spermatophyta</taxon>
        <taxon>Magnoliopsida</taxon>
        <taxon>eudicotyledons</taxon>
        <taxon>Gunneridae</taxon>
        <taxon>Pentapetalae</taxon>
        <taxon>rosids</taxon>
        <taxon>malvids</taxon>
        <taxon>Sapindales</taxon>
        <taxon>Rutaceae</taxon>
        <taxon>Aurantioideae</taxon>
        <taxon>Citrus</taxon>
    </lineage>
</organism>
<dbReference type="FunFam" id="1.20.1280.290:FF:000001">
    <property type="entry name" value="Bidirectional sugar transporter SWEET"/>
    <property type="match status" value="1"/>
</dbReference>
<evidence type="ECO:0000256" key="2">
    <source>
        <dbReference type="ARBA" id="ARBA00007809"/>
    </source>
</evidence>
<feature type="transmembrane region" description="Helical" evidence="9">
    <location>
        <begin position="99"/>
        <end position="120"/>
    </location>
</feature>
<keyword evidence="8 9" id="KW-0472">Membrane</keyword>
<feature type="transmembrane region" description="Helical" evidence="9">
    <location>
        <begin position="6"/>
        <end position="22"/>
    </location>
</feature>
<dbReference type="Gene3D" id="1.20.1280.290">
    <property type="match status" value="2"/>
</dbReference>
<comment type="subcellular location">
    <subcellularLocation>
        <location evidence="9">Cell membrane</location>
        <topology evidence="9">Multi-pass membrane protein</topology>
    </subcellularLocation>
    <subcellularLocation>
        <location evidence="1">Endomembrane system</location>
        <topology evidence="1">Multi-pass membrane protein</topology>
    </subcellularLocation>
</comment>
<accession>A0A2H5PYN5</accession>
<keyword evidence="7 9" id="KW-1133">Transmembrane helix</keyword>
<evidence type="ECO:0000256" key="6">
    <source>
        <dbReference type="ARBA" id="ARBA00022737"/>
    </source>
</evidence>
<dbReference type="GO" id="GO:0051260">
    <property type="term" value="P:protein homooligomerization"/>
    <property type="evidence" value="ECO:0007669"/>
    <property type="project" value="UniProtKB-ARBA"/>
</dbReference>
<evidence type="ECO:0000256" key="9">
    <source>
        <dbReference type="RuleBase" id="RU910715"/>
    </source>
</evidence>
<dbReference type="GO" id="GO:0051119">
    <property type="term" value="F:sugar transmembrane transporter activity"/>
    <property type="evidence" value="ECO:0007669"/>
    <property type="project" value="InterPro"/>
</dbReference>